<protein>
    <recommendedName>
        <fullName evidence="1">PDZ domain-containing protein</fullName>
    </recommendedName>
</protein>
<evidence type="ECO:0000313" key="3">
    <source>
        <dbReference type="Proteomes" id="UP000654075"/>
    </source>
</evidence>
<reference evidence="2" key="1">
    <citation type="submission" date="2021-02" db="EMBL/GenBank/DDBJ databases">
        <authorList>
            <person name="Dougan E. K."/>
            <person name="Rhodes N."/>
            <person name="Thang M."/>
            <person name="Chan C."/>
        </authorList>
    </citation>
    <scope>NUCLEOTIDE SEQUENCE</scope>
</reference>
<name>A0A813D8N7_POLGL</name>
<dbReference type="Gene3D" id="2.30.42.10">
    <property type="match status" value="1"/>
</dbReference>
<dbReference type="Proteomes" id="UP000654075">
    <property type="component" value="Unassembled WGS sequence"/>
</dbReference>
<dbReference type="PROSITE" id="PS50106">
    <property type="entry name" value="PDZ"/>
    <property type="match status" value="1"/>
</dbReference>
<feature type="domain" description="PDZ" evidence="1">
    <location>
        <begin position="149"/>
        <end position="223"/>
    </location>
</feature>
<gene>
    <name evidence="2" type="ORF">PGLA1383_LOCUS3221</name>
</gene>
<dbReference type="InterPro" id="IPR001478">
    <property type="entry name" value="PDZ"/>
</dbReference>
<evidence type="ECO:0000313" key="2">
    <source>
        <dbReference type="EMBL" id="CAE8584286.1"/>
    </source>
</evidence>
<dbReference type="InterPro" id="IPR036034">
    <property type="entry name" value="PDZ_sf"/>
</dbReference>
<organism evidence="2 3">
    <name type="scientific">Polarella glacialis</name>
    <name type="common">Dinoflagellate</name>
    <dbReference type="NCBI Taxonomy" id="89957"/>
    <lineage>
        <taxon>Eukaryota</taxon>
        <taxon>Sar</taxon>
        <taxon>Alveolata</taxon>
        <taxon>Dinophyceae</taxon>
        <taxon>Suessiales</taxon>
        <taxon>Suessiaceae</taxon>
        <taxon>Polarella</taxon>
    </lineage>
</organism>
<comment type="caution">
    <text evidence="2">The sequence shown here is derived from an EMBL/GenBank/DDBJ whole genome shotgun (WGS) entry which is preliminary data.</text>
</comment>
<evidence type="ECO:0000259" key="1">
    <source>
        <dbReference type="PROSITE" id="PS50106"/>
    </source>
</evidence>
<dbReference type="OrthoDB" id="408842at2759"/>
<dbReference type="AlphaFoldDB" id="A0A813D8N7"/>
<dbReference type="EMBL" id="CAJNNV010001092">
    <property type="protein sequence ID" value="CAE8584286.1"/>
    <property type="molecule type" value="Genomic_DNA"/>
</dbReference>
<accession>A0A813D8N7</accession>
<sequence>MWGYCCADDKHHCCADDKHPRLDRKLLEDSELVEQFPSNDRSLLKLRPWRTESSPTFDVTLDCSKGKHGLGLQLDLSDSNVCVVVSVLPEGHVDIWNRGHPTNCRVKAMDRLVAVNGQTGNTHMLIQRLKGTLKPILVELTFEHPRLIQIEIPCRSPGQILGLALKGKGDSQSLIISNVLGGVVHQYNETVDPESRVKRSDRVVAVNGQEASPSELIKLLRGSEEKDIAVTLMTWRG</sequence>
<proteinExistence type="predicted"/>
<keyword evidence="3" id="KW-1185">Reference proteome</keyword>